<protein>
    <submittedName>
        <fullName evidence="2">Uncharacterized protein</fullName>
    </submittedName>
</protein>
<feature type="compositionally biased region" description="Basic and acidic residues" evidence="1">
    <location>
        <begin position="127"/>
        <end position="136"/>
    </location>
</feature>
<dbReference type="AlphaFoldDB" id="A0AAV7RWW2"/>
<comment type="caution">
    <text evidence="2">The sequence shown here is derived from an EMBL/GenBank/DDBJ whole genome shotgun (WGS) entry which is preliminary data.</text>
</comment>
<dbReference type="Proteomes" id="UP001066276">
    <property type="component" value="Chromosome 5"/>
</dbReference>
<organism evidence="2 3">
    <name type="scientific">Pleurodeles waltl</name>
    <name type="common">Iberian ribbed newt</name>
    <dbReference type="NCBI Taxonomy" id="8319"/>
    <lineage>
        <taxon>Eukaryota</taxon>
        <taxon>Metazoa</taxon>
        <taxon>Chordata</taxon>
        <taxon>Craniata</taxon>
        <taxon>Vertebrata</taxon>
        <taxon>Euteleostomi</taxon>
        <taxon>Amphibia</taxon>
        <taxon>Batrachia</taxon>
        <taxon>Caudata</taxon>
        <taxon>Salamandroidea</taxon>
        <taxon>Salamandridae</taxon>
        <taxon>Pleurodelinae</taxon>
        <taxon>Pleurodeles</taxon>
    </lineage>
</organism>
<keyword evidence="3" id="KW-1185">Reference proteome</keyword>
<reference evidence="2" key="1">
    <citation type="journal article" date="2022" name="bioRxiv">
        <title>Sequencing and chromosome-scale assembly of the giantPleurodeles waltlgenome.</title>
        <authorList>
            <person name="Brown T."/>
            <person name="Elewa A."/>
            <person name="Iarovenko S."/>
            <person name="Subramanian E."/>
            <person name="Araus A.J."/>
            <person name="Petzold A."/>
            <person name="Susuki M."/>
            <person name="Suzuki K.-i.T."/>
            <person name="Hayashi T."/>
            <person name="Toyoda A."/>
            <person name="Oliveira C."/>
            <person name="Osipova E."/>
            <person name="Leigh N.D."/>
            <person name="Simon A."/>
            <person name="Yun M.H."/>
        </authorList>
    </citation>
    <scope>NUCLEOTIDE SEQUENCE</scope>
    <source>
        <strain evidence="2">20211129_DDA</strain>
        <tissue evidence="2">Liver</tissue>
    </source>
</reference>
<proteinExistence type="predicted"/>
<name>A0AAV7RWW2_PLEWA</name>
<feature type="region of interest" description="Disordered" evidence="1">
    <location>
        <begin position="153"/>
        <end position="172"/>
    </location>
</feature>
<evidence type="ECO:0000313" key="2">
    <source>
        <dbReference type="EMBL" id="KAJ1157289.1"/>
    </source>
</evidence>
<accession>A0AAV7RWW2</accession>
<feature type="region of interest" description="Disordered" evidence="1">
    <location>
        <begin position="69"/>
        <end position="144"/>
    </location>
</feature>
<gene>
    <name evidence="2" type="ORF">NDU88_010004</name>
</gene>
<evidence type="ECO:0000256" key="1">
    <source>
        <dbReference type="SAM" id="MobiDB-lite"/>
    </source>
</evidence>
<feature type="compositionally biased region" description="Pro residues" evidence="1">
    <location>
        <begin position="69"/>
        <end position="81"/>
    </location>
</feature>
<sequence length="172" mass="18583">MASKTSPWVFRLLTGPHPYVRAGSKGIWATPTLPALTGQESFLILGSTRAQRVYQAPLALQNGCSTWALPPPHAGRPPGPERGPRLHPGRGFNQEAGPQVSASAGRLEGADNPRRGRGRVPAAPPVRPDRRARTPVRDGPGWRARHKVCCRPLRSRTAKRAPCSDPLPRPLA</sequence>
<evidence type="ECO:0000313" key="3">
    <source>
        <dbReference type="Proteomes" id="UP001066276"/>
    </source>
</evidence>
<dbReference type="EMBL" id="JANPWB010000009">
    <property type="protein sequence ID" value="KAJ1157289.1"/>
    <property type="molecule type" value="Genomic_DNA"/>
</dbReference>